<feature type="compositionally biased region" description="Basic residues" evidence="23">
    <location>
        <begin position="572"/>
        <end position="587"/>
    </location>
</feature>
<feature type="compositionally biased region" description="Basic and acidic residues" evidence="23">
    <location>
        <begin position="398"/>
        <end position="407"/>
    </location>
</feature>
<evidence type="ECO:0000256" key="6">
    <source>
        <dbReference type="ARBA" id="ARBA00022568"/>
    </source>
</evidence>
<evidence type="ECO:0000256" key="17">
    <source>
        <dbReference type="ARBA" id="ARBA00023180"/>
    </source>
</evidence>
<feature type="transmembrane region" description="Helical" evidence="24">
    <location>
        <begin position="129"/>
        <end position="153"/>
    </location>
</feature>
<keyword evidence="15 24" id="KW-0472">Membrane</keyword>
<dbReference type="Pfam" id="PF16905">
    <property type="entry name" value="GPHH"/>
    <property type="match status" value="1"/>
</dbReference>
<name>A0A9D3LX26_ANGAN</name>
<dbReference type="InterPro" id="IPR050599">
    <property type="entry name" value="VDCC_alpha-1_subunit"/>
</dbReference>
<comment type="catalytic activity">
    <reaction evidence="20">
        <text>Ca(2+)(in) = Ca(2+)(out)</text>
        <dbReference type="Rhea" id="RHEA:29671"/>
        <dbReference type="ChEBI" id="CHEBI:29108"/>
    </reaction>
</comment>
<dbReference type="GO" id="GO:0046872">
    <property type="term" value="F:metal ion binding"/>
    <property type="evidence" value="ECO:0007669"/>
    <property type="project" value="UniProtKB-KW"/>
</dbReference>
<evidence type="ECO:0000256" key="23">
    <source>
        <dbReference type="SAM" id="MobiDB-lite"/>
    </source>
</evidence>
<keyword evidence="9" id="KW-0479">Metal-binding</keyword>
<dbReference type="FunFam" id="1.10.238.10:FF:000063">
    <property type="entry name" value="Voltage-dependent N-type calcium channel subunit alpha"/>
    <property type="match status" value="1"/>
</dbReference>
<dbReference type="GO" id="GO:0008331">
    <property type="term" value="F:high voltage-gated calcium channel activity"/>
    <property type="evidence" value="ECO:0007669"/>
    <property type="project" value="TreeGrafter"/>
</dbReference>
<reference evidence="26" key="1">
    <citation type="submission" date="2021-01" db="EMBL/GenBank/DDBJ databases">
        <title>A chromosome-scale assembly of European eel, Anguilla anguilla.</title>
        <authorList>
            <person name="Henkel C."/>
            <person name="Jong-Raadsen S.A."/>
            <person name="Dufour S."/>
            <person name="Weltzien F.-A."/>
            <person name="Palstra A.P."/>
            <person name="Pelster B."/>
            <person name="Spaink H.P."/>
            <person name="Van Den Thillart G.E."/>
            <person name="Jansen H."/>
            <person name="Zahm M."/>
            <person name="Klopp C."/>
            <person name="Cedric C."/>
            <person name="Louis A."/>
            <person name="Berthelot C."/>
            <person name="Parey E."/>
            <person name="Roest Crollius H."/>
            <person name="Montfort J."/>
            <person name="Robinson-Rechavi M."/>
            <person name="Bucao C."/>
            <person name="Bouchez O."/>
            <person name="Gislard M."/>
            <person name="Lluch J."/>
            <person name="Milhes M."/>
            <person name="Lampietro C."/>
            <person name="Lopez Roques C."/>
            <person name="Donnadieu C."/>
            <person name="Braasch I."/>
            <person name="Desvignes T."/>
            <person name="Postlethwait J."/>
            <person name="Bobe J."/>
            <person name="Guiguen Y."/>
            <person name="Dirks R."/>
        </authorList>
    </citation>
    <scope>NUCLEOTIDE SEQUENCE</scope>
    <source>
        <strain evidence="26">Tag_6206</strain>
        <tissue evidence="26">Liver</tissue>
    </source>
</reference>
<keyword evidence="18" id="KW-0407">Ion channel</keyword>
<protein>
    <recommendedName>
        <fullName evidence="3">Voltage-dependent N-type calcium channel subunit alpha-1B</fullName>
    </recommendedName>
    <alternativeName>
        <fullName evidence="19">Voltage-gated calcium channel subunit alpha Cav2.2</fullName>
    </alternativeName>
</protein>
<evidence type="ECO:0000256" key="15">
    <source>
        <dbReference type="ARBA" id="ARBA00023136"/>
    </source>
</evidence>
<feature type="compositionally biased region" description="Basic residues" evidence="23">
    <location>
        <begin position="520"/>
        <end position="535"/>
    </location>
</feature>
<evidence type="ECO:0000256" key="4">
    <source>
        <dbReference type="ARBA" id="ARBA00022448"/>
    </source>
</evidence>
<dbReference type="Gene3D" id="1.10.238.10">
    <property type="entry name" value="EF-hand"/>
    <property type="match status" value="1"/>
</dbReference>
<sequence length="812" mass="89705">MGQANQPEFPEAVPAARLIKLLRQGYTIRILLWTFVQSFKALPYVCLLIAMLFFIYAIIGMQVFGNIELNEDTSINHHNNFCTFFQALMLLFRSATGEAWHEIMLACLSHRPCDERSGSVGKECGSDFAYFYFVSFIFLCSFLMLNLFVAVIMDNFEYLTRDSSILGPHHLDEFIRVWAEYDPAACGRMSYLDMYEMLLHLTPPLGLGKKCPPRVAYKRLVRMNMPIAEDNTVHFTSTLMALIRTALDVKLASGVLAQRLCDADLRRELGNVWPNLSPKTVDLLVTPHKHNELTVGKVYAALMIFDYYKENRAKRLQQQSAGGPQGKMGALFRPMLPLTHAQDQSTPGNAKPPPTQPHPQPEPQSVSLPEGPLTTTSLTNGEAVQDQDGTITESPSRVMERSQEEQHPRRKRVQRGQSEEMPYTPRAKESVEMTEMDQDSDAGIHPALESQGRAASMPRLNAESQQSACRCAPTRSPYLSPIIDASPMKRSVSTLSPAPQRPQEVDLSSYALERPTQDRPHHHHHHHRCHRRREREKKQRSLDQPADREPSSAAGTPGDPPPELGAHDRSRSHDRRHHSSSAARKQRYYSCDRYGNRESYPAVPASSSCAVSPSEAPEPLPYKPSGSAKGSPVTLTSGSSTPSRGRRQLPRPPHAPPRRGVQDRQLLPVPPGPAGASGAAGPGAGRLSRGCRSTTPCCGARPSPRARHPNRLRPQPGPAAPAGTGTGTGTGTGPPAQDTDLFQDALSSHGGRSAPDRRPRPWPRPWPRPAGHAPAGPRRAQRVSLRHGAQRGPRVQQHGAPCPREAGDDEWC</sequence>
<feature type="compositionally biased region" description="Basic residues" evidence="23">
    <location>
        <begin position="779"/>
        <end position="789"/>
    </location>
</feature>
<dbReference type="EMBL" id="JAFIRN010000015">
    <property type="protein sequence ID" value="KAG5834203.1"/>
    <property type="molecule type" value="Genomic_DNA"/>
</dbReference>
<feature type="compositionally biased region" description="Basic and acidic residues" evidence="23">
    <location>
        <begin position="536"/>
        <end position="550"/>
    </location>
</feature>
<keyword evidence="27" id="KW-1185">Reference proteome</keyword>
<keyword evidence="5" id="KW-0597">Phosphoprotein</keyword>
<dbReference type="InterPro" id="IPR002077">
    <property type="entry name" value="VDCCAlpha1"/>
</dbReference>
<dbReference type="PANTHER" id="PTHR45628">
    <property type="entry name" value="VOLTAGE-DEPENDENT CALCIUM CHANNEL TYPE A SUBUNIT ALPHA-1"/>
    <property type="match status" value="1"/>
</dbReference>
<dbReference type="SMART" id="SM01062">
    <property type="entry name" value="Ca_chan_IQ"/>
    <property type="match status" value="1"/>
</dbReference>
<dbReference type="GO" id="GO:0098703">
    <property type="term" value="P:calcium ion import across plasma membrane"/>
    <property type="evidence" value="ECO:0007669"/>
    <property type="project" value="TreeGrafter"/>
</dbReference>
<feature type="compositionally biased region" description="Polar residues" evidence="23">
    <location>
        <begin position="373"/>
        <end position="395"/>
    </location>
</feature>
<evidence type="ECO:0000256" key="10">
    <source>
        <dbReference type="ARBA" id="ARBA00022737"/>
    </source>
</evidence>
<evidence type="ECO:0000256" key="13">
    <source>
        <dbReference type="ARBA" id="ARBA00022989"/>
    </source>
</evidence>
<dbReference type="AlphaFoldDB" id="A0A9D3LX26"/>
<evidence type="ECO:0000256" key="20">
    <source>
        <dbReference type="ARBA" id="ARBA00036634"/>
    </source>
</evidence>
<evidence type="ECO:0000256" key="14">
    <source>
        <dbReference type="ARBA" id="ARBA00023065"/>
    </source>
</evidence>
<feature type="domain" description="Voltage-dependent calcium channel alpha-1 subunit IQ" evidence="25">
    <location>
        <begin position="290"/>
        <end position="324"/>
    </location>
</feature>
<accession>A0A9D3LX26</accession>
<feature type="compositionally biased region" description="Low complexity" evidence="23">
    <location>
        <begin position="601"/>
        <end position="615"/>
    </location>
</feature>
<feature type="transmembrane region" description="Helical" evidence="24">
    <location>
        <begin position="41"/>
        <end position="59"/>
    </location>
</feature>
<dbReference type="GO" id="GO:0045202">
    <property type="term" value="C:synapse"/>
    <property type="evidence" value="ECO:0007669"/>
    <property type="project" value="GOC"/>
</dbReference>
<comment type="caution">
    <text evidence="26">The sequence shown here is derived from an EMBL/GenBank/DDBJ whole genome shotgun (WGS) entry which is preliminary data.</text>
</comment>
<organism evidence="26 27">
    <name type="scientific">Anguilla anguilla</name>
    <name type="common">European freshwater eel</name>
    <name type="synonym">Muraena anguilla</name>
    <dbReference type="NCBI Taxonomy" id="7936"/>
    <lineage>
        <taxon>Eukaryota</taxon>
        <taxon>Metazoa</taxon>
        <taxon>Chordata</taxon>
        <taxon>Craniata</taxon>
        <taxon>Vertebrata</taxon>
        <taxon>Euteleostomi</taxon>
        <taxon>Actinopterygii</taxon>
        <taxon>Neopterygii</taxon>
        <taxon>Teleostei</taxon>
        <taxon>Anguilliformes</taxon>
        <taxon>Anguillidae</taxon>
        <taxon>Anguilla</taxon>
    </lineage>
</organism>
<dbReference type="FunFam" id="1.10.287.70:FF:000023">
    <property type="entry name" value="Voltage-dependent R-type calcium channel subunit alpha"/>
    <property type="match status" value="1"/>
</dbReference>
<dbReference type="PRINTS" id="PR00167">
    <property type="entry name" value="CACHANNEL"/>
</dbReference>
<keyword evidence="12 22" id="KW-0851">Voltage-gated channel</keyword>
<evidence type="ECO:0000256" key="1">
    <source>
        <dbReference type="ARBA" id="ARBA00004141"/>
    </source>
</evidence>
<dbReference type="Pfam" id="PF00520">
    <property type="entry name" value="Ion_trans"/>
    <property type="match status" value="1"/>
</dbReference>
<keyword evidence="13 24" id="KW-1133">Transmembrane helix</keyword>
<proteinExistence type="inferred from homology"/>
<evidence type="ECO:0000256" key="8">
    <source>
        <dbReference type="ARBA" id="ARBA00022692"/>
    </source>
</evidence>
<evidence type="ECO:0000313" key="27">
    <source>
        <dbReference type="Proteomes" id="UP001044222"/>
    </source>
</evidence>
<dbReference type="InterPro" id="IPR014873">
    <property type="entry name" value="VDCC_a1su_IQ"/>
</dbReference>
<evidence type="ECO:0000313" key="26">
    <source>
        <dbReference type="EMBL" id="KAG5834203.1"/>
    </source>
</evidence>
<evidence type="ECO:0000256" key="9">
    <source>
        <dbReference type="ARBA" id="ARBA00022723"/>
    </source>
</evidence>
<dbReference type="PANTHER" id="PTHR45628:SF6">
    <property type="entry name" value="VOLTAGE-DEPENDENT N-TYPE CALCIUM CHANNEL SUBUNIT ALPHA-1B"/>
    <property type="match status" value="1"/>
</dbReference>
<dbReference type="Gene3D" id="1.10.287.70">
    <property type="match status" value="1"/>
</dbReference>
<keyword evidence="14" id="KW-0406">Ion transport</keyword>
<evidence type="ECO:0000256" key="24">
    <source>
        <dbReference type="SAM" id="Phobius"/>
    </source>
</evidence>
<keyword evidence="16" id="KW-1015">Disulfide bond</keyword>
<feature type="compositionally biased region" description="Low complexity" evidence="23">
    <location>
        <begin position="769"/>
        <end position="778"/>
    </location>
</feature>
<keyword evidence="11 22" id="KW-0106">Calcium</keyword>
<dbReference type="GO" id="GO:0043025">
    <property type="term" value="C:neuronal cell body"/>
    <property type="evidence" value="ECO:0007669"/>
    <property type="project" value="TreeGrafter"/>
</dbReference>
<dbReference type="InterPro" id="IPR031649">
    <property type="entry name" value="GPHH_dom"/>
</dbReference>
<evidence type="ECO:0000256" key="12">
    <source>
        <dbReference type="ARBA" id="ARBA00022882"/>
    </source>
</evidence>
<evidence type="ECO:0000256" key="2">
    <source>
        <dbReference type="ARBA" id="ARBA00005685"/>
    </source>
</evidence>
<dbReference type="SUPFAM" id="SSF81324">
    <property type="entry name" value="Voltage-gated potassium channels"/>
    <property type="match status" value="1"/>
</dbReference>
<evidence type="ECO:0000256" key="18">
    <source>
        <dbReference type="ARBA" id="ARBA00023303"/>
    </source>
</evidence>
<evidence type="ECO:0000256" key="7">
    <source>
        <dbReference type="ARBA" id="ARBA00022673"/>
    </source>
</evidence>
<evidence type="ECO:0000256" key="16">
    <source>
        <dbReference type="ARBA" id="ARBA00023157"/>
    </source>
</evidence>
<evidence type="ECO:0000256" key="19">
    <source>
        <dbReference type="ARBA" id="ARBA00031096"/>
    </source>
</evidence>
<evidence type="ECO:0000256" key="21">
    <source>
        <dbReference type="ARBA" id="ARBA00049617"/>
    </source>
</evidence>
<evidence type="ECO:0000256" key="5">
    <source>
        <dbReference type="ARBA" id="ARBA00022553"/>
    </source>
</evidence>
<keyword evidence="10" id="KW-0677">Repeat</keyword>
<feature type="compositionally biased region" description="Pro residues" evidence="23">
    <location>
        <begin position="350"/>
        <end position="362"/>
    </location>
</feature>
<keyword evidence="8 24" id="KW-0812">Transmembrane</keyword>
<keyword evidence="7 22" id="KW-0107">Calcium channel</keyword>
<dbReference type="GO" id="GO:0005891">
    <property type="term" value="C:voltage-gated calcium channel complex"/>
    <property type="evidence" value="ECO:0007669"/>
    <property type="project" value="InterPro"/>
</dbReference>
<dbReference type="InterPro" id="IPR005821">
    <property type="entry name" value="Ion_trans_dom"/>
</dbReference>
<keyword evidence="4" id="KW-0813">Transport</keyword>
<evidence type="ECO:0000256" key="11">
    <source>
        <dbReference type="ARBA" id="ARBA00022837"/>
    </source>
</evidence>
<dbReference type="GO" id="GO:0007268">
    <property type="term" value="P:chemical synaptic transmission"/>
    <property type="evidence" value="ECO:0007669"/>
    <property type="project" value="TreeGrafter"/>
</dbReference>
<evidence type="ECO:0000256" key="22">
    <source>
        <dbReference type="RuleBase" id="RU003808"/>
    </source>
</evidence>
<comment type="function">
    <text evidence="21">Voltage-sensitive calcium channels (VSCC) mediate the entry of calcium ions into excitable cells and are also involved in a variety of calcium-dependent processes, including muscle contraction, hormone or neurotransmitter release, gene expression, cell motility, cell division and cell death. This alpha-1B subunit gives rise to N-type calcium currents. N-type calcium channels belong to the 'high-voltage activated' (HVA) group. They are involved in pain signaling. Calcium channels containing alpha-1B subunit may play a role in directed migration of immature neurons. Mediates Ca(2+) release probability at hippocampal neuronal soma and synaptic terminals.</text>
</comment>
<evidence type="ECO:0000259" key="25">
    <source>
        <dbReference type="SMART" id="SM01062"/>
    </source>
</evidence>
<dbReference type="Pfam" id="PF08763">
    <property type="entry name" value="Ca_chan_IQ"/>
    <property type="match status" value="1"/>
</dbReference>
<dbReference type="Proteomes" id="UP001044222">
    <property type="component" value="Chromosome 15"/>
</dbReference>
<comment type="subcellular location">
    <subcellularLocation>
        <location evidence="1 22">Membrane</location>
        <topology evidence="1 22">Multi-pass membrane protein</topology>
    </subcellularLocation>
</comment>
<feature type="region of interest" description="Disordered" evidence="23">
    <location>
        <begin position="340"/>
        <end position="812"/>
    </location>
</feature>
<comment type="similarity">
    <text evidence="2">Belongs to the calcium channel alpha-1 subunit (TC 1.A.1.11) family. CACNA1B subfamily.</text>
</comment>
<evidence type="ECO:0000256" key="3">
    <source>
        <dbReference type="ARBA" id="ARBA00016353"/>
    </source>
</evidence>
<keyword evidence="17" id="KW-0325">Glycoprotein</keyword>
<gene>
    <name evidence="26" type="ORF">ANANG_G00259030</name>
</gene>
<keyword evidence="6 22" id="KW-0109">Calcium transport</keyword>